<protein>
    <submittedName>
        <fullName evidence="1">Uncharacterized protein</fullName>
    </submittedName>
</protein>
<keyword evidence="2" id="KW-1185">Reference proteome</keyword>
<dbReference type="Proteomes" id="UP000625711">
    <property type="component" value="Unassembled WGS sequence"/>
</dbReference>
<comment type="caution">
    <text evidence="1">The sequence shown here is derived from an EMBL/GenBank/DDBJ whole genome shotgun (WGS) entry which is preliminary data.</text>
</comment>
<organism evidence="1 2">
    <name type="scientific">Rhynchophorus ferrugineus</name>
    <name type="common">Red palm weevil</name>
    <name type="synonym">Curculio ferrugineus</name>
    <dbReference type="NCBI Taxonomy" id="354439"/>
    <lineage>
        <taxon>Eukaryota</taxon>
        <taxon>Metazoa</taxon>
        <taxon>Ecdysozoa</taxon>
        <taxon>Arthropoda</taxon>
        <taxon>Hexapoda</taxon>
        <taxon>Insecta</taxon>
        <taxon>Pterygota</taxon>
        <taxon>Neoptera</taxon>
        <taxon>Endopterygota</taxon>
        <taxon>Coleoptera</taxon>
        <taxon>Polyphaga</taxon>
        <taxon>Cucujiformia</taxon>
        <taxon>Curculionidae</taxon>
        <taxon>Dryophthorinae</taxon>
        <taxon>Rhynchophorus</taxon>
    </lineage>
</organism>
<evidence type="ECO:0000313" key="1">
    <source>
        <dbReference type="EMBL" id="KAF7280218.1"/>
    </source>
</evidence>
<dbReference type="AlphaFoldDB" id="A0A834IKN4"/>
<dbReference type="EMBL" id="JAACXV010000311">
    <property type="protein sequence ID" value="KAF7280218.1"/>
    <property type="molecule type" value="Genomic_DNA"/>
</dbReference>
<evidence type="ECO:0000313" key="2">
    <source>
        <dbReference type="Proteomes" id="UP000625711"/>
    </source>
</evidence>
<sequence>MVIRFLVVRNRKITQLDGKLQENRNEKPHIPFCRRVQHPARPTTIPKFNIRDPARPWGGPGAATLRRTGICTPTSAYRDPGDPAAAFPGIKVFFRRLDSQLYFLFRFYSGLFIAPGDPRRRKWDFSCASPAGGFRADKVLQSNRCDPYSTPPSIALRYSRPIRLGHRAHPNRDYPDSGCWTGNNYEKEVIIALDPRRIFDTRLLIIHADRIWYRVTEPGLSLFIGDGGRTSVNQTVQGWTWDEGVMEEARESDIHLLRVVGLLERNCISCKLFGIVMCVSRESKWSLS</sequence>
<accession>A0A834IKN4</accession>
<gene>
    <name evidence="1" type="ORF">GWI33_006263</name>
</gene>
<reference evidence="1" key="1">
    <citation type="submission" date="2020-08" db="EMBL/GenBank/DDBJ databases">
        <title>Genome sequencing and assembly of the red palm weevil Rhynchophorus ferrugineus.</title>
        <authorList>
            <person name="Dias G.B."/>
            <person name="Bergman C.M."/>
            <person name="Manee M."/>
        </authorList>
    </citation>
    <scope>NUCLEOTIDE SEQUENCE</scope>
    <source>
        <strain evidence="1">AA-2017</strain>
        <tissue evidence="1">Whole larva</tissue>
    </source>
</reference>
<proteinExistence type="predicted"/>
<name>A0A834IKN4_RHYFE</name>